<name>A0A6J5RW97_9CAUD</name>
<keyword evidence="1" id="KW-0472">Membrane</keyword>
<accession>A0A6J5RW97</accession>
<reference evidence="2" key="1">
    <citation type="submission" date="2020-05" db="EMBL/GenBank/DDBJ databases">
        <authorList>
            <person name="Chiriac C."/>
            <person name="Salcher M."/>
            <person name="Ghai R."/>
            <person name="Kavagutti S V."/>
        </authorList>
    </citation>
    <scope>NUCLEOTIDE SEQUENCE</scope>
</reference>
<organism evidence="2">
    <name type="scientific">uncultured Caudovirales phage</name>
    <dbReference type="NCBI Taxonomy" id="2100421"/>
    <lineage>
        <taxon>Viruses</taxon>
        <taxon>Duplodnaviria</taxon>
        <taxon>Heunggongvirae</taxon>
        <taxon>Uroviricota</taxon>
        <taxon>Caudoviricetes</taxon>
        <taxon>Peduoviridae</taxon>
        <taxon>Maltschvirus</taxon>
        <taxon>Maltschvirus maltsch</taxon>
    </lineage>
</organism>
<feature type="transmembrane region" description="Helical" evidence="1">
    <location>
        <begin position="6"/>
        <end position="29"/>
    </location>
</feature>
<gene>
    <name evidence="2" type="ORF">UFOVP1309_87</name>
</gene>
<keyword evidence="1" id="KW-1133">Transmembrane helix</keyword>
<sequence>MKIFSYIWQGFAVLGMYTAAMFVMGYLYVSIPLQKERTCTPDLIDRILR</sequence>
<dbReference type="EMBL" id="LR797271">
    <property type="protein sequence ID" value="CAB4198416.1"/>
    <property type="molecule type" value="Genomic_DNA"/>
</dbReference>
<protein>
    <submittedName>
        <fullName evidence="2">Uncharacterized protein</fullName>
    </submittedName>
</protein>
<keyword evidence="1" id="KW-0812">Transmembrane</keyword>
<evidence type="ECO:0000313" key="2">
    <source>
        <dbReference type="EMBL" id="CAB4198416.1"/>
    </source>
</evidence>
<proteinExistence type="predicted"/>
<evidence type="ECO:0000256" key="1">
    <source>
        <dbReference type="SAM" id="Phobius"/>
    </source>
</evidence>